<accession>A0A2N9EYR1</accession>
<dbReference type="EMBL" id="OIVN01000420">
    <property type="protein sequence ID" value="SPC79890.1"/>
    <property type="molecule type" value="Genomic_DNA"/>
</dbReference>
<gene>
    <name evidence="1" type="ORF">FSB_LOCUS7772</name>
</gene>
<reference evidence="1" key="1">
    <citation type="submission" date="2018-02" db="EMBL/GenBank/DDBJ databases">
        <authorList>
            <person name="Cohen D.B."/>
            <person name="Kent A.D."/>
        </authorList>
    </citation>
    <scope>NUCLEOTIDE SEQUENCE</scope>
</reference>
<evidence type="ECO:0000313" key="1">
    <source>
        <dbReference type="EMBL" id="SPC79890.1"/>
    </source>
</evidence>
<sequence length="137" mass="15656">MKLNPLHPFLLYNPIRQEPDLPFLHPNPQLLQPLELNLEESRVSRDTGYRAVEATEDPDEGNMEVQSRIIKEQRMDERKERIQLHQQSKLGMYIHATGCLGNAMACLAEATRDMSWHCLGSPWHAMARQPVACLGIA</sequence>
<name>A0A2N9EYR1_FAGSY</name>
<proteinExistence type="predicted"/>
<organism evidence="1">
    <name type="scientific">Fagus sylvatica</name>
    <name type="common">Beechnut</name>
    <dbReference type="NCBI Taxonomy" id="28930"/>
    <lineage>
        <taxon>Eukaryota</taxon>
        <taxon>Viridiplantae</taxon>
        <taxon>Streptophyta</taxon>
        <taxon>Embryophyta</taxon>
        <taxon>Tracheophyta</taxon>
        <taxon>Spermatophyta</taxon>
        <taxon>Magnoliopsida</taxon>
        <taxon>eudicotyledons</taxon>
        <taxon>Gunneridae</taxon>
        <taxon>Pentapetalae</taxon>
        <taxon>rosids</taxon>
        <taxon>fabids</taxon>
        <taxon>Fagales</taxon>
        <taxon>Fagaceae</taxon>
        <taxon>Fagus</taxon>
    </lineage>
</organism>
<dbReference type="AlphaFoldDB" id="A0A2N9EYR1"/>
<protein>
    <submittedName>
        <fullName evidence="1">Uncharacterized protein</fullName>
    </submittedName>
</protein>